<keyword evidence="2" id="KW-1133">Transmembrane helix</keyword>
<dbReference type="AlphaFoldDB" id="A0A916Z3D9"/>
<organism evidence="3 4">
    <name type="scientific">Croceicoccus mobilis</name>
    <dbReference type="NCBI Taxonomy" id="1703339"/>
    <lineage>
        <taxon>Bacteria</taxon>
        <taxon>Pseudomonadati</taxon>
        <taxon>Pseudomonadota</taxon>
        <taxon>Alphaproteobacteria</taxon>
        <taxon>Sphingomonadales</taxon>
        <taxon>Erythrobacteraceae</taxon>
        <taxon>Croceicoccus</taxon>
    </lineage>
</organism>
<evidence type="ECO:0000256" key="1">
    <source>
        <dbReference type="SAM" id="MobiDB-lite"/>
    </source>
</evidence>
<dbReference type="EMBL" id="BMIP01000005">
    <property type="protein sequence ID" value="GGD73817.1"/>
    <property type="molecule type" value="Genomic_DNA"/>
</dbReference>
<gene>
    <name evidence="3" type="ORF">GCM10010990_24290</name>
</gene>
<proteinExistence type="predicted"/>
<keyword evidence="4" id="KW-1185">Reference proteome</keyword>
<keyword evidence="2" id="KW-0472">Membrane</keyword>
<sequence length="90" mass="9561">MTQDWQRTIAVFLLGGLGGGVLWIVGLMVMADGKVTIGDAGNITAGWLSLREIISKMEKIALGVRTPAPPVDPIGDHPLANSPTAKRIER</sequence>
<reference evidence="3" key="1">
    <citation type="journal article" date="2014" name="Int. J. Syst. Evol. Microbiol.">
        <title>Complete genome sequence of Corynebacterium casei LMG S-19264T (=DSM 44701T), isolated from a smear-ripened cheese.</title>
        <authorList>
            <consortium name="US DOE Joint Genome Institute (JGI-PGF)"/>
            <person name="Walter F."/>
            <person name="Albersmeier A."/>
            <person name="Kalinowski J."/>
            <person name="Ruckert C."/>
        </authorList>
    </citation>
    <scope>NUCLEOTIDE SEQUENCE</scope>
    <source>
        <strain evidence="3">CGMCC 1.15360</strain>
    </source>
</reference>
<dbReference type="Proteomes" id="UP000612349">
    <property type="component" value="Unassembled WGS sequence"/>
</dbReference>
<feature type="transmembrane region" description="Helical" evidence="2">
    <location>
        <begin position="9"/>
        <end position="31"/>
    </location>
</feature>
<dbReference type="RefSeq" id="WP_066777150.1">
    <property type="nucleotide sequence ID" value="NZ_BMIP01000005.1"/>
</dbReference>
<reference evidence="3" key="2">
    <citation type="submission" date="2020-09" db="EMBL/GenBank/DDBJ databases">
        <authorList>
            <person name="Sun Q."/>
            <person name="Zhou Y."/>
        </authorList>
    </citation>
    <scope>NUCLEOTIDE SEQUENCE</scope>
    <source>
        <strain evidence="3">CGMCC 1.15360</strain>
    </source>
</reference>
<protein>
    <submittedName>
        <fullName evidence="3">Uncharacterized protein</fullName>
    </submittedName>
</protein>
<evidence type="ECO:0000256" key="2">
    <source>
        <dbReference type="SAM" id="Phobius"/>
    </source>
</evidence>
<feature type="region of interest" description="Disordered" evidence="1">
    <location>
        <begin position="67"/>
        <end position="90"/>
    </location>
</feature>
<keyword evidence="2" id="KW-0812">Transmembrane</keyword>
<evidence type="ECO:0000313" key="4">
    <source>
        <dbReference type="Proteomes" id="UP000612349"/>
    </source>
</evidence>
<accession>A0A916Z3D9</accession>
<evidence type="ECO:0000313" key="3">
    <source>
        <dbReference type="EMBL" id="GGD73817.1"/>
    </source>
</evidence>
<comment type="caution">
    <text evidence="3">The sequence shown here is derived from an EMBL/GenBank/DDBJ whole genome shotgun (WGS) entry which is preliminary data.</text>
</comment>
<name>A0A916Z3D9_9SPHN</name>